<feature type="domain" description="FMP27/BLTP2/Hobbit GFWDK motif-containing RBG unit" evidence="3">
    <location>
        <begin position="1091"/>
        <end position="1223"/>
    </location>
</feature>
<evidence type="ECO:0000313" key="7">
    <source>
        <dbReference type="Proteomes" id="UP000838763"/>
    </source>
</evidence>
<feature type="region of interest" description="Disordered" evidence="2">
    <location>
        <begin position="1686"/>
        <end position="1714"/>
    </location>
</feature>
<evidence type="ECO:0000259" key="4">
    <source>
        <dbReference type="SMART" id="SM01215"/>
    </source>
</evidence>
<feature type="compositionally biased region" description="Polar residues" evidence="2">
    <location>
        <begin position="2306"/>
        <end position="2328"/>
    </location>
</feature>
<proteinExistence type="predicted"/>
<feature type="compositionally biased region" description="Low complexity" evidence="2">
    <location>
        <begin position="1688"/>
        <end position="1697"/>
    </location>
</feature>
<evidence type="ECO:0000259" key="3">
    <source>
        <dbReference type="SMART" id="SM01214"/>
    </source>
</evidence>
<dbReference type="EMBL" id="CALLCH030000019">
    <property type="protein sequence ID" value="CAI4219111.1"/>
    <property type="molecule type" value="Genomic_DNA"/>
</dbReference>
<dbReference type="PANTHER" id="PTHR15678:SF6">
    <property type="entry name" value="BRIDGE-LIKE LIPID TRANSFER PROTEIN FAMILY MEMBER 2"/>
    <property type="match status" value="1"/>
</dbReference>
<feature type="domain" description="FMP27 WPPW motif-containing RBG unit" evidence="5">
    <location>
        <begin position="1449"/>
        <end position="1970"/>
    </location>
</feature>
<feature type="compositionally biased region" description="Polar residues" evidence="2">
    <location>
        <begin position="949"/>
        <end position="962"/>
    </location>
</feature>
<sequence length="2587" mass="290169">MAGSPRHDPEDGQQSKRPRRGLLPPELVEALTPALKVVRAQLLITRSWEKDKPLGSGERIKASALAGGAAGMVGGLLRGPRNIVPGAIMFSIFGAVGQGAVNKLSELRGAVENADEDSSWLRSKYSPLRKLTDEEYEAFIAEKMLKVEAEIALIDDKITELKVEDAARQSTEERFDVNTGRESLPEGPRDTHLIEPRKVRGVGGRNLHKVEPEVAEGQTRASRATPRIGYFSLRRLAYTPKDGLKIEIRGLGLNLHRPNFAQPTWISIVINELVATVDVKELDNGHKIREEDSEAEDAVTPAGDASDTQAEDSAPQSPCLRSNVNWLRMVDIVATNTTINVVKVGSIQVGSLTVAVDTRRKMVDRARFFFAARADRKKQDQQAEWILTLKSVLFTAEGREPLEILDNATFNVNAYLTESLGSLRDMSIALKLGRVHIPYDDLVLSLNHYKRCRNAPPKVARPAIHKESSTGSVFGDFKEFQTDDDLMETLANSKEFITALVKGIKEVQFAVSFVGLSKKIYAAGDPLQLTASMKEVGIDLHRLDPKSPVHQMYFPSQDVAHEALAAALSVSIGLDDGQGKPERILYIPMATTTVRTTLPSKTVKLAKDGSPEERNANILFANSVVTSPSIDLDPRHLALVLTLLQSKPKVLERNCIAPVEKSAEADDFDMIISSISSVSLDMESYHSAHEEMHYSLVASTRLQSHDLYYQTSSGNRFDLLQTEAFDLKFQISAAPDVCVVANGNVQSFIIKLAAHLTIAALALFGPRGTTLPELFTVDVKVAMLQIKGEMPHDPLLCFRSTALKPAVTAGRRRSSHPEEKLFDIAAEATRIAVPHEAIVYHVTDNIVNVFKSVQQLHHRFKTGTNEYILEKGPEGPKHVPKVSLRTRSFLFELEDGAFEWKLGMIYRTGLTEQMQRLAREDAFKLKVKRIREEDARIASTKLRARSTFHPRSTTDSIPASNNTDEEPRQGRPLSSHRYDPEGNPPEISGSSSIREEAAREKLNIYNAQSWKKRINQAYTRSSRAIREMRGMFWGPDHLPDDLDDAENILEVPERPALLSALVSDLQIVIDKPSFPLQELPDFLHSIGKGMPRDMQYKEFRGHESARKVRVQVIPPGTSGSQDDRGFAIDVRRTIGPVKSYSDIAVDVNTALPTRITWGPCYQPAMQDMMMVVESFTKPQLDPSERVGFWDKLRLNFHSRIHVAWKGHGDVLLALKGTRDPYLMTGYGAGFLMCWRHDVRLALNSKDDPKIREEARRQGIYKGPGGDEATKSSAAFKKVVMKLSGEVQWMIGLVFERAIENGQRSFDFRPHYDIILKAPLYAQSQNGLPYDAFRGFRSQHIHLSIDIRAPASRNWSASVPEPSKSYNTVHFTPRFFTHFFAWWALFGSPVSLPIRQGRLFPGREMNSKKFGRHLATVKYNLLLAPLFLSHIYKHKNVEATSAENAVSATGLKVRFDSFMLDIHQRREEFNTRDRGLKSKARTTGIKIHAAQLDLVSADVRAVSATMDSNSEALKHASSDSLDDQDEESRGYSRFTIPDNDPSWIDMDDFVELDWATPAQKNPDVKILPLACAPRLTYFRQTDIGGMIAGDPDRTSPFGQEPTHFCMMSHDDDPRHVQAQLIRDRLAQLEDQMETHAQTLGNAEFRVMQDEGQDAQMLVELEALRHHTTLLCRKRMFLEHMLQQMTCDGSSSSKSSNSNGTREGDHGDTSLELAGDSMTLPSGAEFDSDFTNRFVVHNMQLKWNNLLRNIVLRYIHQNSQRRGFIYYLSRPAVKFILDIVDEQTKAKTTQDGKGSARSFPGKSNATAEPGAGSSTKKIRKDIEDRIRSILQDGKNVVDAEENDPPSQLGSMGTIISDLASGIAAEFAARSSYHVRLIAPQIQLQSDKNKKHVVLVTAKGMDLKVVEVMDKARISDTVSGLVQRRFLLNMDSAQFFVTHQKWFQTGLVSMYAGGKYGAPVGSSWPPWVPVEVIFDFQSDPFGFKRVVQKTSAMLRYDKYNNLRLKYNDDVNTDSVNMDSADNSESRIDNLWVEFPQARALCNSSQYYAMYVIVLDLLMYSEPAEKTRSERLEKIMLASDFSDLSGAPQMVQKLQERVRQLESIKSHLQIYATTMDRKWWEDHIILEKDLAACEDELFFLMKAITTSQRKHETAGESSQSNALLKWTISARDIVWHLIRDTMEPLVELQLRDVEYDRTDNADGSHINLVRVDRRSLYRRRKGSFNDVGNRHMIRVCWHMLEDIAGIPVMDHFEVDLFPMKIQLEREVGKQLFTYIFPHVEGGTEAGARDDSPFLIKQQLPGQNDDDDDASITSSSQVTPMTDKSSSYHTRQGSLELRLQPTLNSNAPNAGTQSPKKAVSVHTSDGHSSFRLFKSSSGANTPRGLGRKASRESLVPNKPVIRTGTGLSIKDGSSSSINNEGRKMSRFVLRSKAPIEEKQQPSDDLTKMMERANNYMSFSYIKMPSVELCLSYKGKDNRNFEDVHDFVFRMPTIEWRNKTWSNLDLALALKKAVIKALISHTGAIIGNKFSKHRPNTAQQSKLRELASNSVIIGASHSSMGSPYTDSIHSDDSSSLLERRPWTFLGLPEVAEE</sequence>
<dbReference type="OrthoDB" id="1562405at2759"/>
<evidence type="ECO:0000313" key="6">
    <source>
        <dbReference type="EMBL" id="CAI4219111.1"/>
    </source>
</evidence>
<feature type="region of interest" description="Disordered" evidence="2">
    <location>
        <begin position="1509"/>
        <end position="1535"/>
    </location>
</feature>
<evidence type="ECO:0000259" key="5">
    <source>
        <dbReference type="SMART" id="SM01216"/>
    </source>
</evidence>
<feature type="region of interest" description="Disordered" evidence="2">
    <location>
        <begin position="1"/>
        <end position="24"/>
    </location>
</feature>
<accession>A0A9P1HAU0</accession>
<evidence type="ECO:0000256" key="2">
    <source>
        <dbReference type="SAM" id="MobiDB-lite"/>
    </source>
</evidence>
<evidence type="ECO:0000256" key="1">
    <source>
        <dbReference type="SAM" id="Coils"/>
    </source>
</evidence>
<dbReference type="PANTHER" id="PTHR15678">
    <property type="entry name" value="ANTIGEN MLAA-22-RELATED"/>
    <property type="match status" value="1"/>
</dbReference>
<keyword evidence="1" id="KW-0175">Coiled coil</keyword>
<feature type="region of interest" description="Disordered" evidence="2">
    <location>
        <begin position="1784"/>
        <end position="1816"/>
    </location>
</feature>
<feature type="region of interest" description="Disordered" evidence="2">
    <location>
        <begin position="169"/>
        <end position="191"/>
    </location>
</feature>
<gene>
    <name evidence="6" type="ORF">PPNO1_LOCUS8682</name>
</gene>
<dbReference type="SMART" id="SM01214">
    <property type="entry name" value="Fmp27_GFWDK"/>
    <property type="match status" value="1"/>
</dbReference>
<dbReference type="SMART" id="SM01215">
    <property type="entry name" value="Fmp27_SW"/>
    <property type="match status" value="1"/>
</dbReference>
<name>A0A9P1HAU0_9PEZI</name>
<feature type="domain" description="FMP27 SW motif-containing RBG unit" evidence="4">
    <location>
        <begin position="997"/>
        <end position="1096"/>
    </location>
</feature>
<feature type="region of interest" description="Disordered" evidence="2">
    <location>
        <begin position="941"/>
        <end position="994"/>
    </location>
</feature>
<feature type="compositionally biased region" description="Basic and acidic residues" evidence="2">
    <location>
        <begin position="1"/>
        <end position="14"/>
    </location>
</feature>
<feature type="region of interest" description="Disordered" evidence="2">
    <location>
        <begin position="287"/>
        <end position="317"/>
    </location>
</feature>
<reference evidence="6" key="1">
    <citation type="submission" date="2022-11" db="EMBL/GenBank/DDBJ databases">
        <authorList>
            <person name="Scott C."/>
            <person name="Bruce N."/>
        </authorList>
    </citation>
    <scope>NUCLEOTIDE SEQUENCE</scope>
</reference>
<organism evidence="6 7">
    <name type="scientific">Parascedosporium putredinis</name>
    <dbReference type="NCBI Taxonomy" id="1442378"/>
    <lineage>
        <taxon>Eukaryota</taxon>
        <taxon>Fungi</taxon>
        <taxon>Dikarya</taxon>
        <taxon>Ascomycota</taxon>
        <taxon>Pezizomycotina</taxon>
        <taxon>Sordariomycetes</taxon>
        <taxon>Hypocreomycetidae</taxon>
        <taxon>Microascales</taxon>
        <taxon>Microascaceae</taxon>
        <taxon>Parascedosporium</taxon>
    </lineage>
</organism>
<feature type="compositionally biased region" description="Polar residues" evidence="2">
    <location>
        <begin position="2336"/>
        <end position="2362"/>
    </location>
</feature>
<dbReference type="Proteomes" id="UP000838763">
    <property type="component" value="Unassembled WGS sequence"/>
</dbReference>
<protein>
    <submittedName>
        <fullName evidence="6">Uncharacterized protein</fullName>
    </submittedName>
</protein>
<dbReference type="SMART" id="SM01216">
    <property type="entry name" value="Fmp27_WPPW"/>
    <property type="match status" value="1"/>
</dbReference>
<dbReference type="Pfam" id="PF10344">
    <property type="entry name" value="Hobbit"/>
    <property type="match status" value="2"/>
</dbReference>
<feature type="region of interest" description="Disordered" evidence="2">
    <location>
        <begin position="2292"/>
        <end position="2415"/>
    </location>
</feature>
<dbReference type="InterPro" id="IPR019415">
    <property type="entry name" value="FMP27_SW_RBG"/>
</dbReference>
<keyword evidence="7" id="KW-1185">Reference proteome</keyword>
<feature type="coiled-coil region" evidence="1">
    <location>
        <begin position="1617"/>
        <end position="1644"/>
    </location>
</feature>
<comment type="caution">
    <text evidence="6">The sequence shown here is derived from an EMBL/GenBank/DDBJ whole genome shotgun (WGS) entry which is preliminary data.</text>
</comment>
<dbReference type="InterPro" id="IPR019441">
    <property type="entry name" value="FMP27/BLTP2/Hobbit_GFWDK_RBG"/>
</dbReference>
<dbReference type="InterPro" id="IPR019449">
    <property type="entry name" value="FMP27_WPPW_RBG"/>
</dbReference>
<dbReference type="InterPro" id="IPR045167">
    <property type="entry name" value="Hobbit"/>
</dbReference>